<feature type="compositionally biased region" description="Low complexity" evidence="2">
    <location>
        <begin position="1071"/>
        <end position="1085"/>
    </location>
</feature>
<keyword evidence="1" id="KW-0175">Coiled coil</keyword>
<feature type="region of interest" description="Disordered" evidence="2">
    <location>
        <begin position="1180"/>
        <end position="1218"/>
    </location>
</feature>
<feature type="compositionally biased region" description="Polar residues" evidence="2">
    <location>
        <begin position="957"/>
        <end position="982"/>
    </location>
</feature>
<dbReference type="GO" id="GO:0031122">
    <property type="term" value="P:cytoplasmic microtubule organization"/>
    <property type="evidence" value="ECO:0007669"/>
    <property type="project" value="TreeGrafter"/>
</dbReference>
<feature type="compositionally biased region" description="Polar residues" evidence="2">
    <location>
        <begin position="1023"/>
        <end position="1033"/>
    </location>
</feature>
<sequence length="1240" mass="142871">MNTDARAMRVYRDELDALREKAMRADKLESEVGRYRDKLHSMEFYRAKVEELKEDNQVLLETKTMLEEQLEGSRARSDKLHQLEKHNLQLQAKIHNMEENADQKRIEELLEDNFVLEIAQKRSIEESLHLGWELEQLSKSSQESEGPVQKSLDAEVTEKACSQMLRLERENQRLLTTLEELRRTSDPSVECRHDTLKQVEEVKEEDACINKTFSLDMIQSNTQDKLKISFPKHMDVPDSTDNKELIEQEMQHVTLWRNVGFMGLDVQINKHLKEKDAMQEKMDSSKVEQPESADYLKQKEKGSLDLLCGILDSYHPKVQRDAGTQEQNSLVQHAQCPVSCHALDAENKQLLTALENASRRLRRLEAELWDLECEKQALRGSLEELRIGDRCLEQLEADSKALKQEALQLERDKGRLEKENRRLRQRVEIQEATLDSNSLSLAGLEKENRALGKELEALKECNARVKELENESRDLLKQAAIDQKTLTALQEDMVSEKLKMQNKDKELEKLTRELEKMGLNEQQLLSDQRAADDSRYKQLESDLESSLKRCVEIKEEKMTVLESRLKETSALNQQLRQELRTVKQNYEAMLQREEEDWLSHGDIGGLRAWQKESQEATRELLRVKDHLIEVERNVEKSTLTSQSASLMAQNIQLQGQQCSLEGERESAVRDREDLRKVNELLLRDHERLTALHERQAAEYESLISKHRGLKNSHRRLELEHHALEDRHNTLLQQKSQLEELERTLKVEQQQMLQEKDKHRSTAAECQRLRDEKDWLDQSYQQLLKENESLQAEHKNTKCLLNTMKLDQMRLESELSNFKEQYQQLDITSTKLTNQCELLTQLKRNLEEENRHLLQQIQTLMLQIRNLLEHTMESKDLFHVEQRQYIDKLNELRRQKEKLEEKIMDQYKFYESSPTKRRGNWITLKMKKLMKTKSREQEKERGRSHVETHCEGSRGHDNSSCGGSQDSAESASNSMDDSLSPKRSSSEYKCILLKRQKDGRATGSKGVQSQNLRRTESARVTRVTKGSCSHSTSRPGDKSSSASSCLDCFSTPLRRGGHGSRGGNGPCSTLPRSSSVISTSEGSSRRASFHSMISRSATASPRKNNIDESRDKESDQIPSPSAHQSASELEAPGLTERPDGADVRCPEPPFRPLFTIDSVFSNTIFGEPSLKSQVQTSFSLDSSHDHKISGVQVKKQAEPVSLDKQENQKSGEQDFSVNESVTSVYHSLSDLSSTKAENEMN</sequence>
<feature type="compositionally biased region" description="Basic and acidic residues" evidence="2">
    <location>
        <begin position="1194"/>
        <end position="1211"/>
    </location>
</feature>
<protein>
    <recommendedName>
        <fullName evidence="5">Girdin</fullName>
    </recommendedName>
</protein>
<reference evidence="3 4" key="1">
    <citation type="submission" date="2020-06" db="EMBL/GenBank/DDBJ databases">
        <authorList>
            <consortium name="Wellcome Sanger Institute Data Sharing"/>
        </authorList>
    </citation>
    <scope>NUCLEOTIDE SEQUENCE [LARGE SCALE GENOMIC DNA]</scope>
</reference>
<feature type="coiled-coil region" evidence="1">
    <location>
        <begin position="706"/>
        <end position="908"/>
    </location>
</feature>
<feature type="compositionally biased region" description="Polar residues" evidence="2">
    <location>
        <begin position="1115"/>
        <end position="1126"/>
    </location>
</feature>
<keyword evidence="4" id="KW-1185">Reference proteome</keyword>
<feature type="compositionally biased region" description="Basic residues" evidence="2">
    <location>
        <begin position="920"/>
        <end position="931"/>
    </location>
</feature>
<dbReference type="GeneTree" id="ENSGT00940000155559"/>
<reference evidence="3" key="3">
    <citation type="submission" date="2025-09" db="UniProtKB">
        <authorList>
            <consortium name="Ensembl"/>
        </authorList>
    </citation>
    <scope>IDENTIFICATION</scope>
</reference>
<dbReference type="Ensembl" id="ENSDCDT00010072338.1">
    <property type="protein sequence ID" value="ENSDCDP00010061568.1"/>
    <property type="gene ID" value="ENSDCDG00010033949.1"/>
</dbReference>
<dbReference type="GO" id="GO:0008017">
    <property type="term" value="F:microtubule binding"/>
    <property type="evidence" value="ECO:0007669"/>
    <property type="project" value="TreeGrafter"/>
</dbReference>
<evidence type="ECO:0000313" key="4">
    <source>
        <dbReference type="Proteomes" id="UP000694580"/>
    </source>
</evidence>
<dbReference type="PANTHER" id="PTHR18947:SF30">
    <property type="entry name" value="GIRDIN"/>
    <property type="match status" value="1"/>
</dbReference>
<evidence type="ECO:0000313" key="3">
    <source>
        <dbReference type="Ensembl" id="ENSDCDP00010061568.1"/>
    </source>
</evidence>
<dbReference type="Proteomes" id="UP000694580">
    <property type="component" value="Chromosome 3"/>
</dbReference>
<feature type="region of interest" description="Disordered" evidence="2">
    <location>
        <begin position="920"/>
        <end position="1147"/>
    </location>
</feature>
<feature type="coiled-coil region" evidence="1">
    <location>
        <begin position="340"/>
        <end position="626"/>
    </location>
</feature>
<feature type="coiled-coil region" evidence="1">
    <location>
        <begin position="8"/>
        <end position="107"/>
    </location>
</feature>
<dbReference type="GO" id="GO:0030705">
    <property type="term" value="P:cytoskeleton-dependent intracellular transport"/>
    <property type="evidence" value="ECO:0007669"/>
    <property type="project" value="TreeGrafter"/>
</dbReference>
<dbReference type="PANTHER" id="PTHR18947">
    <property type="entry name" value="HOOK PROTEINS"/>
    <property type="match status" value="1"/>
</dbReference>
<feature type="compositionally biased region" description="Basic and acidic residues" evidence="2">
    <location>
        <begin position="932"/>
        <end position="956"/>
    </location>
</feature>
<organism evidence="3 4">
    <name type="scientific">Denticeps clupeoides</name>
    <name type="common">denticle herring</name>
    <dbReference type="NCBI Taxonomy" id="299321"/>
    <lineage>
        <taxon>Eukaryota</taxon>
        <taxon>Metazoa</taxon>
        <taxon>Chordata</taxon>
        <taxon>Craniata</taxon>
        <taxon>Vertebrata</taxon>
        <taxon>Euteleostomi</taxon>
        <taxon>Actinopterygii</taxon>
        <taxon>Neopterygii</taxon>
        <taxon>Teleostei</taxon>
        <taxon>Clupei</taxon>
        <taxon>Clupeiformes</taxon>
        <taxon>Denticipitoidei</taxon>
        <taxon>Denticipitidae</taxon>
        <taxon>Denticeps</taxon>
    </lineage>
</organism>
<accession>A0AAY4EVZ8</accession>
<name>A0AAY4EVZ8_9TELE</name>
<reference evidence="3" key="2">
    <citation type="submission" date="2025-08" db="UniProtKB">
        <authorList>
            <consortium name="Ensembl"/>
        </authorList>
    </citation>
    <scope>IDENTIFICATION</scope>
</reference>
<evidence type="ECO:0000256" key="2">
    <source>
        <dbReference type="SAM" id="MobiDB-lite"/>
    </source>
</evidence>
<proteinExistence type="predicted"/>
<dbReference type="GO" id="GO:0005813">
    <property type="term" value="C:centrosome"/>
    <property type="evidence" value="ECO:0007669"/>
    <property type="project" value="TreeGrafter"/>
</dbReference>
<feature type="compositionally biased region" description="Basic and acidic residues" evidence="2">
    <location>
        <begin position="1135"/>
        <end position="1144"/>
    </location>
</feature>
<feature type="compositionally biased region" description="Polar residues" evidence="2">
    <location>
        <begin position="1090"/>
        <end position="1102"/>
    </location>
</feature>
<evidence type="ECO:0008006" key="5">
    <source>
        <dbReference type="Google" id="ProtNLM"/>
    </source>
</evidence>
<dbReference type="AlphaFoldDB" id="A0AAY4EVZ8"/>
<feature type="compositionally biased region" description="Basic and acidic residues" evidence="2">
    <location>
        <begin position="1103"/>
        <end position="1114"/>
    </location>
</feature>
<evidence type="ECO:0000256" key="1">
    <source>
        <dbReference type="SAM" id="Coils"/>
    </source>
</evidence>
<dbReference type="GO" id="GO:0051959">
    <property type="term" value="F:dynein light intermediate chain binding"/>
    <property type="evidence" value="ECO:0007669"/>
    <property type="project" value="TreeGrafter"/>
</dbReference>
<dbReference type="GO" id="GO:0005737">
    <property type="term" value="C:cytoplasm"/>
    <property type="evidence" value="ECO:0007669"/>
    <property type="project" value="TreeGrafter"/>
</dbReference>